<accession>A0ACC8X8B1</accession>
<evidence type="ECO:0000313" key="1">
    <source>
        <dbReference type="EMBL" id="ONI37936.1"/>
    </source>
</evidence>
<name>A0ACC8X8B1_9FIRM</name>
<reference evidence="1" key="1">
    <citation type="submission" date="2016-08" db="EMBL/GenBank/DDBJ databases">
        <authorList>
            <person name="Ngugi D.K."/>
            <person name="Miyake S."/>
            <person name="Stingl U."/>
        </authorList>
    </citation>
    <scope>NUCLEOTIDE SEQUENCE</scope>
    <source>
        <strain evidence="1">SCG-B11WGA-EpuloA1</strain>
    </source>
</reference>
<sequence>MENLLNEIEERWKDVEKIWSSKSKSSKNEKRSDISLNIHNNTIEPLFISDDFSTRIQNNEIENEINYLMMDERRDSFINTESDDELDFFIIYDNSSL</sequence>
<dbReference type="Proteomes" id="UP000188605">
    <property type="component" value="Unassembled WGS sequence"/>
</dbReference>
<organism evidence="1 2">
    <name type="scientific">Candidatus Epulonipiscium fishelsonii</name>
    <dbReference type="NCBI Taxonomy" id="77094"/>
    <lineage>
        <taxon>Bacteria</taxon>
        <taxon>Bacillati</taxon>
        <taxon>Bacillota</taxon>
        <taxon>Clostridia</taxon>
        <taxon>Lachnospirales</taxon>
        <taxon>Lachnospiraceae</taxon>
        <taxon>Candidatus Epulonipiscium</taxon>
    </lineage>
</organism>
<protein>
    <submittedName>
        <fullName evidence="1">Uncharacterized protein</fullName>
    </submittedName>
</protein>
<proteinExistence type="predicted"/>
<dbReference type="EMBL" id="LJDB01000101">
    <property type="protein sequence ID" value="ONI37936.1"/>
    <property type="molecule type" value="Genomic_DNA"/>
</dbReference>
<keyword evidence="2" id="KW-1185">Reference proteome</keyword>
<comment type="caution">
    <text evidence="1">The sequence shown here is derived from an EMBL/GenBank/DDBJ whole genome shotgun (WGS) entry which is preliminary data.</text>
</comment>
<evidence type="ECO:0000313" key="2">
    <source>
        <dbReference type="Proteomes" id="UP000188605"/>
    </source>
</evidence>
<gene>
    <name evidence="1" type="ORF">AN396_11925</name>
</gene>